<proteinExistence type="predicted"/>
<keyword evidence="1" id="KW-0067">ATP-binding</keyword>
<keyword evidence="2" id="KW-1185">Reference proteome</keyword>
<name>A0A2I0X5H4_9ASPA</name>
<reference evidence="1 2" key="1">
    <citation type="journal article" date="2016" name="Sci. Rep.">
        <title>The Dendrobium catenatum Lindl. genome sequence provides insights into polysaccharide synthase, floral development and adaptive evolution.</title>
        <authorList>
            <person name="Zhang G.Q."/>
            <person name="Xu Q."/>
            <person name="Bian C."/>
            <person name="Tsai W.C."/>
            <person name="Yeh C.M."/>
            <person name="Liu K.W."/>
            <person name="Yoshida K."/>
            <person name="Zhang L.S."/>
            <person name="Chang S.B."/>
            <person name="Chen F."/>
            <person name="Shi Y."/>
            <person name="Su Y.Y."/>
            <person name="Zhang Y.Q."/>
            <person name="Chen L.J."/>
            <person name="Yin Y."/>
            <person name="Lin M."/>
            <person name="Huang H."/>
            <person name="Deng H."/>
            <person name="Wang Z.W."/>
            <person name="Zhu S.L."/>
            <person name="Zhao X."/>
            <person name="Deng C."/>
            <person name="Niu S.C."/>
            <person name="Huang J."/>
            <person name="Wang M."/>
            <person name="Liu G.H."/>
            <person name="Yang H.J."/>
            <person name="Xiao X.J."/>
            <person name="Hsiao Y.Y."/>
            <person name="Wu W.L."/>
            <person name="Chen Y.Y."/>
            <person name="Mitsuda N."/>
            <person name="Ohme-Takagi M."/>
            <person name="Luo Y.B."/>
            <person name="Van de Peer Y."/>
            <person name="Liu Z.J."/>
        </authorList>
    </citation>
    <scope>NUCLEOTIDE SEQUENCE [LARGE SCALE GENOMIC DNA]</scope>
    <source>
        <tissue evidence="1">The whole plant</tissue>
    </source>
</reference>
<dbReference type="AlphaFoldDB" id="A0A2I0X5H4"/>
<sequence length="211" mass="24172">MLYASFLRGRFWMRARMTTSFVPSATIRTPSIFSRNRRIPFSFAAGETPMKAGIYVPPIQRLRSVIASANESVVSTSRSADYDWRDSLRQLPSSIEADRFPYYRQQSSHYARYAYEDYSDDESDRDVDVSSTSGKVENSMQQRSLQCFALPKARPLRTETSTPQRCHSYCRYAPQNFSLRQEGIAVAPQDQHHSVPIRISSPLIPELSIQL</sequence>
<gene>
    <name evidence="1" type="ORF">MA16_Dca007832</name>
</gene>
<reference evidence="1 2" key="2">
    <citation type="journal article" date="2017" name="Nature">
        <title>The Apostasia genome and the evolution of orchids.</title>
        <authorList>
            <person name="Zhang G.Q."/>
            <person name="Liu K.W."/>
            <person name="Li Z."/>
            <person name="Lohaus R."/>
            <person name="Hsiao Y.Y."/>
            <person name="Niu S.C."/>
            <person name="Wang J.Y."/>
            <person name="Lin Y.C."/>
            <person name="Xu Q."/>
            <person name="Chen L.J."/>
            <person name="Yoshida K."/>
            <person name="Fujiwara S."/>
            <person name="Wang Z.W."/>
            <person name="Zhang Y.Q."/>
            <person name="Mitsuda N."/>
            <person name="Wang M."/>
            <person name="Liu G.H."/>
            <person name="Pecoraro L."/>
            <person name="Huang H.X."/>
            <person name="Xiao X.J."/>
            <person name="Lin M."/>
            <person name="Wu X.Y."/>
            <person name="Wu W.L."/>
            <person name="Chen Y.Y."/>
            <person name="Chang S.B."/>
            <person name="Sakamoto S."/>
            <person name="Ohme-Takagi M."/>
            <person name="Yagi M."/>
            <person name="Zeng S.J."/>
            <person name="Shen C.Y."/>
            <person name="Yeh C.M."/>
            <person name="Luo Y.B."/>
            <person name="Tsai W.C."/>
            <person name="Van de Peer Y."/>
            <person name="Liu Z.J."/>
        </authorList>
    </citation>
    <scope>NUCLEOTIDE SEQUENCE [LARGE SCALE GENOMIC DNA]</scope>
    <source>
        <tissue evidence="1">The whole plant</tissue>
    </source>
</reference>
<accession>A0A2I0X5H4</accession>
<keyword evidence="1" id="KW-0378">Hydrolase</keyword>
<protein>
    <submittedName>
        <fullName evidence="1">ATP-dependent RNA helicase DHX36</fullName>
    </submittedName>
</protein>
<dbReference type="Proteomes" id="UP000233837">
    <property type="component" value="Unassembled WGS sequence"/>
</dbReference>
<dbReference type="GO" id="GO:0004386">
    <property type="term" value="F:helicase activity"/>
    <property type="evidence" value="ECO:0007669"/>
    <property type="project" value="UniProtKB-KW"/>
</dbReference>
<keyword evidence="1" id="KW-0547">Nucleotide-binding</keyword>
<keyword evidence="1" id="KW-0347">Helicase</keyword>
<dbReference type="STRING" id="906689.A0A2I0X5H4"/>
<dbReference type="EMBL" id="KZ502136">
    <property type="protein sequence ID" value="PKU83174.1"/>
    <property type="molecule type" value="Genomic_DNA"/>
</dbReference>
<evidence type="ECO:0000313" key="2">
    <source>
        <dbReference type="Proteomes" id="UP000233837"/>
    </source>
</evidence>
<evidence type="ECO:0000313" key="1">
    <source>
        <dbReference type="EMBL" id="PKU83174.1"/>
    </source>
</evidence>
<organism evidence="1 2">
    <name type="scientific">Dendrobium catenatum</name>
    <dbReference type="NCBI Taxonomy" id="906689"/>
    <lineage>
        <taxon>Eukaryota</taxon>
        <taxon>Viridiplantae</taxon>
        <taxon>Streptophyta</taxon>
        <taxon>Embryophyta</taxon>
        <taxon>Tracheophyta</taxon>
        <taxon>Spermatophyta</taxon>
        <taxon>Magnoliopsida</taxon>
        <taxon>Liliopsida</taxon>
        <taxon>Asparagales</taxon>
        <taxon>Orchidaceae</taxon>
        <taxon>Epidendroideae</taxon>
        <taxon>Malaxideae</taxon>
        <taxon>Dendrobiinae</taxon>
        <taxon>Dendrobium</taxon>
    </lineage>
</organism>